<gene>
    <name evidence="2" type="ORF">SOMG_02655</name>
</gene>
<feature type="region of interest" description="Disordered" evidence="1">
    <location>
        <begin position="1"/>
        <end position="21"/>
    </location>
</feature>
<dbReference type="RefSeq" id="XP_056038267.1">
    <property type="nucleotide sequence ID" value="XM_056181446.1"/>
</dbReference>
<name>A0AAE9WD25_9SCHI</name>
<dbReference type="GeneID" id="80876135"/>
<dbReference type="Proteomes" id="UP001212411">
    <property type="component" value="Chromosome 2"/>
</dbReference>
<sequence length="65" mass="7733">MLTVAGNAREKKANIQNSRPPMSDEYWKLAKVNVMVRSSFDYYFQMTVTYYLTKRQSQYEKAMSH</sequence>
<evidence type="ECO:0000313" key="3">
    <source>
        <dbReference type="Proteomes" id="UP001212411"/>
    </source>
</evidence>
<protein>
    <submittedName>
        <fullName evidence="2">Uncharacterized protein</fullName>
    </submittedName>
</protein>
<reference evidence="2 3" key="1">
    <citation type="journal article" date="2023" name="G3 (Bethesda)">
        <title>A high-quality reference genome for the fission yeast Schizosaccharomyces osmophilus.</title>
        <authorList>
            <person name="Jia G.S."/>
            <person name="Zhang W.C."/>
            <person name="Liang Y."/>
            <person name="Liu X.H."/>
            <person name="Rhind N."/>
            <person name="Pidoux A."/>
            <person name="Brysch-Herzberg M."/>
            <person name="Du L.L."/>
        </authorList>
    </citation>
    <scope>NUCLEOTIDE SEQUENCE [LARGE SCALE GENOMIC DNA]</scope>
    <source>
        <strain evidence="2 3">CBS 15793</strain>
    </source>
</reference>
<evidence type="ECO:0000313" key="2">
    <source>
        <dbReference type="EMBL" id="WBW74024.1"/>
    </source>
</evidence>
<evidence type="ECO:0000256" key="1">
    <source>
        <dbReference type="SAM" id="MobiDB-lite"/>
    </source>
</evidence>
<dbReference type="KEGG" id="som:SOMG_02655"/>
<proteinExistence type="predicted"/>
<organism evidence="2 3">
    <name type="scientific">Schizosaccharomyces osmophilus</name>
    <dbReference type="NCBI Taxonomy" id="2545709"/>
    <lineage>
        <taxon>Eukaryota</taxon>
        <taxon>Fungi</taxon>
        <taxon>Dikarya</taxon>
        <taxon>Ascomycota</taxon>
        <taxon>Taphrinomycotina</taxon>
        <taxon>Schizosaccharomycetes</taxon>
        <taxon>Schizosaccharomycetales</taxon>
        <taxon>Schizosaccharomycetaceae</taxon>
        <taxon>Schizosaccharomyces</taxon>
    </lineage>
</organism>
<keyword evidence="3" id="KW-1185">Reference proteome</keyword>
<accession>A0AAE9WD25</accession>
<dbReference type="EMBL" id="CP115612">
    <property type="protein sequence ID" value="WBW74024.1"/>
    <property type="molecule type" value="Genomic_DNA"/>
</dbReference>
<dbReference type="AlphaFoldDB" id="A0AAE9WD25"/>